<dbReference type="Pfam" id="PF09720">
    <property type="entry name" value="Unstab_antitox"/>
    <property type="match status" value="1"/>
</dbReference>
<dbReference type="EMBL" id="JAAFGW010000052">
    <property type="protein sequence ID" value="NDP47733.1"/>
    <property type="molecule type" value="Genomic_DNA"/>
</dbReference>
<evidence type="ECO:0000313" key="2">
    <source>
        <dbReference type="Proteomes" id="UP000483432"/>
    </source>
</evidence>
<protein>
    <submittedName>
        <fullName evidence="1">Addiction module protein</fullName>
    </submittedName>
</protein>
<reference evidence="1 2" key="1">
    <citation type="submission" date="2019-09" db="EMBL/GenBank/DDBJ databases">
        <title>H2 Metabolism Revealed by Metagenomic Analysis in Subglacial Sediment of East Antarctica.</title>
        <authorList>
            <person name="Yang Z."/>
            <person name="Zhang Y."/>
            <person name="Lv Y."/>
            <person name="Yan W."/>
            <person name="Xiao X."/>
            <person name="Sun B."/>
            <person name="Ma H."/>
        </authorList>
    </citation>
    <scope>NUCLEOTIDE SEQUENCE [LARGE SCALE GENOMIC DNA]</scope>
    <source>
        <strain evidence="1">Bin2_2</strain>
    </source>
</reference>
<dbReference type="NCBIfam" id="TIGR02574">
    <property type="entry name" value="stabl_TIGR02574"/>
    <property type="match status" value="1"/>
</dbReference>
<evidence type="ECO:0000313" key="1">
    <source>
        <dbReference type="EMBL" id="NDP47733.1"/>
    </source>
</evidence>
<dbReference type="AlphaFoldDB" id="A0A7C9JW97"/>
<organism evidence="1 2">
    <name type="scientific">Sulfuriferula multivorans</name>
    <dbReference type="NCBI Taxonomy" id="1559896"/>
    <lineage>
        <taxon>Bacteria</taxon>
        <taxon>Pseudomonadati</taxon>
        <taxon>Pseudomonadota</taxon>
        <taxon>Betaproteobacteria</taxon>
        <taxon>Nitrosomonadales</taxon>
        <taxon>Sulfuricellaceae</taxon>
        <taxon>Sulfuriferula</taxon>
    </lineage>
</organism>
<sequence length="74" mass="8395">MKTGELIDEVASLPIEERARVVDTLLRSLNTPDSAIDAVWLETAQHRLAELRQGHVKAIPGEAVFERIRQQYNK</sequence>
<gene>
    <name evidence="1" type="ORF">GZ085_04930</name>
</gene>
<comment type="caution">
    <text evidence="1">The sequence shown here is derived from an EMBL/GenBank/DDBJ whole genome shotgun (WGS) entry which is preliminary data.</text>
</comment>
<proteinExistence type="predicted"/>
<name>A0A7C9JW97_9PROT</name>
<dbReference type="InterPro" id="IPR013406">
    <property type="entry name" value="CHP02574_addiction_mod"/>
</dbReference>
<dbReference type="Proteomes" id="UP000483432">
    <property type="component" value="Unassembled WGS sequence"/>
</dbReference>
<accession>A0A7C9JW97</accession>